<name>A0ABR1KX80_9PEZI</name>
<feature type="region of interest" description="Disordered" evidence="1">
    <location>
        <begin position="248"/>
        <end position="268"/>
    </location>
</feature>
<dbReference type="EMBL" id="JBBPHU010000001">
    <property type="protein sequence ID" value="KAK7523412.1"/>
    <property type="molecule type" value="Genomic_DNA"/>
</dbReference>
<evidence type="ECO:0000313" key="3">
    <source>
        <dbReference type="Proteomes" id="UP001363622"/>
    </source>
</evidence>
<reference evidence="2 3" key="1">
    <citation type="submission" date="2024-04" db="EMBL/GenBank/DDBJ databases">
        <title>Phyllosticta paracitricarpa is synonymous to the EU quarantine fungus P. citricarpa based on phylogenomic analyses.</title>
        <authorList>
            <consortium name="Lawrence Berkeley National Laboratory"/>
            <person name="Van Ingen-Buijs V.A."/>
            <person name="Van Westerhoven A.C."/>
            <person name="Haridas S."/>
            <person name="Skiadas P."/>
            <person name="Martin F."/>
            <person name="Groenewald J.Z."/>
            <person name="Crous P.W."/>
            <person name="Seidl M.F."/>
        </authorList>
    </citation>
    <scope>NUCLEOTIDE SEQUENCE [LARGE SCALE GENOMIC DNA]</scope>
    <source>
        <strain evidence="2 3">CBS 123371</strain>
    </source>
</reference>
<protein>
    <submittedName>
        <fullName evidence="2">Uncharacterized protein</fullName>
    </submittedName>
</protein>
<sequence length="268" mass="30245">MAIDQLVGLIASVLPVVSNTFKRCVGYEQFDNIDAIASGEGARDGCHISRTMVTVKQLSDMLTATNDQNLSPDHWLMMKWRMRSGHSLASTYVNFLIWTQLRDEGKEHHLTCRAESLTWRSQKLERPPFVGQCLTGAHAMLIFSFGATNLKRMKIVDELASGLKDDERAMWEQCVRLGGPGSGVTVERIERLPVNYGFETALMYDAIEMNMRIQKSLEEAMKDTEDDEVASTWSEILEEEVRQTALHRSQKRLKDQASSGMTTVEVPV</sequence>
<comment type="caution">
    <text evidence="2">The sequence shown here is derived from an EMBL/GenBank/DDBJ whole genome shotgun (WGS) entry which is preliminary data.</text>
</comment>
<accession>A0ABR1KX80</accession>
<keyword evidence="3" id="KW-1185">Reference proteome</keyword>
<evidence type="ECO:0000256" key="1">
    <source>
        <dbReference type="SAM" id="MobiDB-lite"/>
    </source>
</evidence>
<gene>
    <name evidence="2" type="ORF">IWZ03DRAFT_402634</name>
</gene>
<organism evidence="2 3">
    <name type="scientific">Phyllosticta citriasiana</name>
    <dbReference type="NCBI Taxonomy" id="595635"/>
    <lineage>
        <taxon>Eukaryota</taxon>
        <taxon>Fungi</taxon>
        <taxon>Dikarya</taxon>
        <taxon>Ascomycota</taxon>
        <taxon>Pezizomycotina</taxon>
        <taxon>Dothideomycetes</taxon>
        <taxon>Dothideomycetes incertae sedis</taxon>
        <taxon>Botryosphaeriales</taxon>
        <taxon>Phyllostictaceae</taxon>
        <taxon>Phyllosticta</taxon>
    </lineage>
</organism>
<dbReference type="Proteomes" id="UP001363622">
    <property type="component" value="Unassembled WGS sequence"/>
</dbReference>
<evidence type="ECO:0000313" key="2">
    <source>
        <dbReference type="EMBL" id="KAK7523412.1"/>
    </source>
</evidence>
<proteinExistence type="predicted"/>